<dbReference type="CDD" id="cd12423">
    <property type="entry name" value="RRM3_PTBP1_like"/>
    <property type="match status" value="1"/>
</dbReference>
<protein>
    <submittedName>
        <fullName evidence="7">RRM domain-containing protein</fullName>
    </submittedName>
</protein>
<evidence type="ECO:0000256" key="3">
    <source>
        <dbReference type="ARBA" id="ARBA00022884"/>
    </source>
</evidence>
<dbReference type="WBParaSite" id="ACRNAN_Path_1604.g6237.t1">
    <property type="protein sequence ID" value="ACRNAN_Path_1604.g6237.t1"/>
    <property type="gene ID" value="ACRNAN_Path_1604.g6237"/>
</dbReference>
<dbReference type="InterPro" id="IPR012677">
    <property type="entry name" value="Nucleotide-bd_a/b_plait_sf"/>
</dbReference>
<dbReference type="FunFam" id="3.30.70.330:FF:000341">
    <property type="entry name" value="Hephaestus, isoform C"/>
    <property type="match status" value="1"/>
</dbReference>
<name>A0A914C2V3_9BILA</name>
<dbReference type="CDD" id="cd12425">
    <property type="entry name" value="RRM4_PTBP1_like"/>
    <property type="match status" value="1"/>
</dbReference>
<dbReference type="InterPro" id="IPR035979">
    <property type="entry name" value="RBD_domain_sf"/>
</dbReference>
<dbReference type="InterPro" id="IPR021790">
    <property type="entry name" value="PTBP1-like_RRM2"/>
</dbReference>
<feature type="domain" description="RRM" evidence="5">
    <location>
        <begin position="606"/>
        <end position="681"/>
    </location>
</feature>
<evidence type="ECO:0000256" key="2">
    <source>
        <dbReference type="ARBA" id="ARBA00022737"/>
    </source>
</evidence>
<dbReference type="CDD" id="cd12693">
    <property type="entry name" value="RRM2_PTBP1_like"/>
    <property type="match status" value="1"/>
</dbReference>
<sequence>MSDNFSFLFSYNNPVYFHSTITAGSYLSLEASTAPAGHQTNSYDITTLVNANNLLIFRWRRQQRQPATKRTHTTLRLAPPTAQAAAAAVAITDPTNIAAAAAANLALYDSTLAAKRYRLAAAVSPTLAAGYTTYPYFAIPQLVMAASPLRPTLLGNSSVATSSPSSLMVSTDPYGTHQNLHQGFLNSKHDSIGYLNSQQRSSEASSSIRSYLQSTNDNSSNLLVLGNGTSSVGPGPTAAAGLGSGSTSCTNTTASQLDISTGGTQQQPNAVLRVIIDNMIYPVTLDVLYAIFSRYGKVLRIITFNKNNTFQALVQLSEANAAQNARQTLDGQNVYNGCCTLRIDYSKLATLNVKYNNDKSRDYTNPNLPSGELTFEQQLSLVTAAAQGQLQGLNSLVPGFTFPMGTNAANAFGFPQQTLQHADALSAVSAQNNLNPFLTSLGGNLATAAAAAAVANGNSGSAAANNAALLNQTIAGLQFPQLGLLNLTSVVLVSNLNEDNVTPDALFTLFGVYGDVQRVKILFNKKDNALIQYSEAQQAQLAIQHLDKVRWHDKVIRVTASKHSNVQMPKEGQPDAGLTRDYTNSSLHRFKKPGSKNYMNIYPPSSTLHLSNIPPNITDEFLKEAFEEKGYKIKDFKFFQRDHKMALVQLEEVETAINALVEMHNFRLADNAHLRVSFAKKGMKV</sequence>
<feature type="domain" description="RRM" evidence="5">
    <location>
        <begin position="272"/>
        <end position="348"/>
    </location>
</feature>
<keyword evidence="6" id="KW-1185">Reference proteome</keyword>
<organism evidence="6 7">
    <name type="scientific">Acrobeloides nanus</name>
    <dbReference type="NCBI Taxonomy" id="290746"/>
    <lineage>
        <taxon>Eukaryota</taxon>
        <taxon>Metazoa</taxon>
        <taxon>Ecdysozoa</taxon>
        <taxon>Nematoda</taxon>
        <taxon>Chromadorea</taxon>
        <taxon>Rhabditida</taxon>
        <taxon>Tylenchina</taxon>
        <taxon>Cephalobomorpha</taxon>
        <taxon>Cephaloboidea</taxon>
        <taxon>Cephalobidae</taxon>
        <taxon>Acrobeloides</taxon>
    </lineage>
</organism>
<dbReference type="GO" id="GO:0003723">
    <property type="term" value="F:RNA binding"/>
    <property type="evidence" value="ECO:0007669"/>
    <property type="project" value="UniProtKB-UniRule"/>
</dbReference>
<dbReference type="PROSITE" id="PS50102">
    <property type="entry name" value="RRM"/>
    <property type="match status" value="3"/>
</dbReference>
<keyword evidence="2" id="KW-0677">Repeat</keyword>
<evidence type="ECO:0000256" key="1">
    <source>
        <dbReference type="ARBA" id="ARBA00022553"/>
    </source>
</evidence>
<dbReference type="GO" id="GO:0006397">
    <property type="term" value="P:mRNA processing"/>
    <property type="evidence" value="ECO:0007669"/>
    <property type="project" value="InterPro"/>
</dbReference>
<accession>A0A914C2V3</accession>
<evidence type="ECO:0000256" key="4">
    <source>
        <dbReference type="PROSITE-ProRule" id="PRU00176"/>
    </source>
</evidence>
<dbReference type="InterPro" id="IPR006536">
    <property type="entry name" value="HnRNP-L/PTB"/>
</dbReference>
<dbReference type="Pfam" id="PF22976">
    <property type="entry name" value="RRM_10"/>
    <property type="match status" value="1"/>
</dbReference>
<dbReference type="GO" id="GO:0005634">
    <property type="term" value="C:nucleus"/>
    <property type="evidence" value="ECO:0007669"/>
    <property type="project" value="InterPro"/>
</dbReference>
<dbReference type="InterPro" id="IPR000504">
    <property type="entry name" value="RRM_dom"/>
</dbReference>
<dbReference type="SUPFAM" id="SSF54928">
    <property type="entry name" value="RNA-binding domain, RBD"/>
    <property type="match status" value="2"/>
</dbReference>
<proteinExistence type="predicted"/>
<dbReference type="PANTHER" id="PTHR15592">
    <property type="entry name" value="MATRIN 3/NUCLEAR PROTEIN 220-RELATED"/>
    <property type="match status" value="1"/>
</dbReference>
<dbReference type="AlphaFoldDB" id="A0A914C2V3"/>
<dbReference type="SMART" id="SM00360">
    <property type="entry name" value="RRM"/>
    <property type="match status" value="3"/>
</dbReference>
<feature type="domain" description="RRM" evidence="5">
    <location>
        <begin position="489"/>
        <end position="563"/>
    </location>
</feature>
<dbReference type="Proteomes" id="UP000887540">
    <property type="component" value="Unplaced"/>
</dbReference>
<dbReference type="Pfam" id="PF13893">
    <property type="entry name" value="RRM_5"/>
    <property type="match status" value="1"/>
</dbReference>
<evidence type="ECO:0000259" key="5">
    <source>
        <dbReference type="PROSITE" id="PS50102"/>
    </source>
</evidence>
<evidence type="ECO:0000313" key="7">
    <source>
        <dbReference type="WBParaSite" id="ACRNAN_Path_1604.g6237.t1"/>
    </source>
</evidence>
<dbReference type="NCBIfam" id="TIGR01649">
    <property type="entry name" value="hnRNP-L_PTB"/>
    <property type="match status" value="1"/>
</dbReference>
<keyword evidence="3 4" id="KW-0694">RNA-binding</keyword>
<reference evidence="7" key="1">
    <citation type="submission" date="2022-11" db="UniProtKB">
        <authorList>
            <consortium name="WormBaseParasite"/>
        </authorList>
    </citation>
    <scope>IDENTIFICATION</scope>
</reference>
<dbReference type="Gene3D" id="3.30.70.330">
    <property type="match status" value="3"/>
</dbReference>
<keyword evidence="1" id="KW-0597">Phosphoprotein</keyword>
<dbReference type="Pfam" id="PF11835">
    <property type="entry name" value="RRM_8"/>
    <property type="match status" value="1"/>
</dbReference>
<evidence type="ECO:0000313" key="6">
    <source>
        <dbReference type="Proteomes" id="UP000887540"/>
    </source>
</evidence>
<dbReference type="InterPro" id="IPR055204">
    <property type="entry name" value="HNRNPL_RRM"/>
</dbReference>